<protein>
    <submittedName>
        <fullName evidence="2">Uncharacterized protein</fullName>
    </submittedName>
</protein>
<keyword evidence="3" id="KW-1185">Reference proteome</keyword>
<dbReference type="EMBL" id="JYDP01001563">
    <property type="protein sequence ID" value="KRY98136.1"/>
    <property type="molecule type" value="Genomic_DNA"/>
</dbReference>
<gene>
    <name evidence="1" type="ORF">T11_6755</name>
    <name evidence="2" type="ORF">T11_8173</name>
</gene>
<comment type="caution">
    <text evidence="2">The sequence shown here is derived from an EMBL/GenBank/DDBJ whole genome shotgun (WGS) entry which is preliminary data.</text>
</comment>
<evidence type="ECO:0000313" key="1">
    <source>
        <dbReference type="EMBL" id="KRY98019.1"/>
    </source>
</evidence>
<reference evidence="2 3" key="1">
    <citation type="submission" date="2015-01" db="EMBL/GenBank/DDBJ databases">
        <title>Evolution of Trichinella species and genotypes.</title>
        <authorList>
            <person name="Korhonen P.K."/>
            <person name="Edoardo P."/>
            <person name="Giuseppe L.R."/>
            <person name="Gasser R.B."/>
        </authorList>
    </citation>
    <scope>NUCLEOTIDE SEQUENCE [LARGE SCALE GENOMIC DNA]</scope>
    <source>
        <strain evidence="2">ISS1029</strain>
    </source>
</reference>
<accession>A0A0V1GIV8</accession>
<dbReference type="AlphaFoldDB" id="A0A0V1GIV8"/>
<dbReference type="EMBL" id="JYDP01001637">
    <property type="protein sequence ID" value="KRY98019.1"/>
    <property type="molecule type" value="Genomic_DNA"/>
</dbReference>
<evidence type="ECO:0000313" key="2">
    <source>
        <dbReference type="EMBL" id="KRY98136.1"/>
    </source>
</evidence>
<name>A0A0V1GIV8_9BILA</name>
<dbReference type="Proteomes" id="UP000055024">
    <property type="component" value="Unassembled WGS sequence"/>
</dbReference>
<sequence>MSMLISRPLCTETFLLFATSAYCDIPCGTNAFCLF</sequence>
<organism evidence="2 3">
    <name type="scientific">Trichinella zimbabwensis</name>
    <dbReference type="NCBI Taxonomy" id="268475"/>
    <lineage>
        <taxon>Eukaryota</taxon>
        <taxon>Metazoa</taxon>
        <taxon>Ecdysozoa</taxon>
        <taxon>Nematoda</taxon>
        <taxon>Enoplea</taxon>
        <taxon>Dorylaimia</taxon>
        <taxon>Trichinellida</taxon>
        <taxon>Trichinellidae</taxon>
        <taxon>Trichinella</taxon>
    </lineage>
</organism>
<evidence type="ECO:0000313" key="3">
    <source>
        <dbReference type="Proteomes" id="UP000055024"/>
    </source>
</evidence>
<proteinExistence type="predicted"/>